<dbReference type="KEGG" id="hhl:Halha_1174"/>
<evidence type="ECO:0000313" key="3">
    <source>
        <dbReference type="Proteomes" id="UP000010880"/>
    </source>
</evidence>
<reference evidence="3" key="1">
    <citation type="submission" date="2012-02" db="EMBL/GenBank/DDBJ databases">
        <title>The complete genome of Halobacteroides halobius DSM 5150.</title>
        <authorList>
            <person name="Lucas S."/>
            <person name="Copeland A."/>
            <person name="Lapidus A."/>
            <person name="Glavina del Rio T."/>
            <person name="Dalin E."/>
            <person name="Tice H."/>
            <person name="Bruce D."/>
            <person name="Goodwin L."/>
            <person name="Pitluck S."/>
            <person name="Peters L."/>
            <person name="Mikhailova N."/>
            <person name="Gu W."/>
            <person name="Kyrpides N."/>
            <person name="Mavromatis K."/>
            <person name="Ivanova N."/>
            <person name="Brettin T."/>
            <person name="Detter J.C."/>
            <person name="Han C."/>
            <person name="Larimer F."/>
            <person name="Land M."/>
            <person name="Hauser L."/>
            <person name="Markowitz V."/>
            <person name="Cheng J.-F."/>
            <person name="Hugenholtz P."/>
            <person name="Woyke T."/>
            <person name="Wu D."/>
            <person name="Tindall B."/>
            <person name="Pomrenke H."/>
            <person name="Brambilla E."/>
            <person name="Klenk H.-P."/>
            <person name="Eisen J.A."/>
        </authorList>
    </citation>
    <scope>NUCLEOTIDE SEQUENCE [LARGE SCALE GENOMIC DNA]</scope>
    <source>
        <strain evidence="3">ATCC 35273 / DSM 5150 / MD-1</strain>
    </source>
</reference>
<organism evidence="2 3">
    <name type="scientific">Halobacteroides halobius (strain ATCC 35273 / DSM 5150 / MD-1)</name>
    <dbReference type="NCBI Taxonomy" id="748449"/>
    <lineage>
        <taxon>Bacteria</taxon>
        <taxon>Bacillati</taxon>
        <taxon>Bacillota</taxon>
        <taxon>Clostridia</taxon>
        <taxon>Halanaerobiales</taxon>
        <taxon>Halobacteroidaceae</taxon>
        <taxon>Halobacteroides</taxon>
    </lineage>
</organism>
<dbReference type="AlphaFoldDB" id="L0K758"/>
<dbReference type="InterPro" id="IPR014925">
    <property type="entry name" value="CGGC_dom"/>
</dbReference>
<dbReference type="HOGENOM" id="CLU_147304_1_0_9"/>
<dbReference type="OrthoDB" id="9792960at2"/>
<dbReference type="SMART" id="SM01078">
    <property type="entry name" value="CGGC"/>
    <property type="match status" value="1"/>
</dbReference>
<accession>L0K758</accession>
<proteinExistence type="predicted"/>
<dbReference type="STRING" id="748449.Halha_1174"/>
<protein>
    <submittedName>
        <fullName evidence="2">Putative metal-binding protein</fullName>
    </submittedName>
</protein>
<dbReference type="Pfam" id="PF08821">
    <property type="entry name" value="CGGC"/>
    <property type="match status" value="1"/>
</dbReference>
<sequence>MKLGLIRCFNKENQCGTINCLETIKERKSELENVVKVKLVGITTCGGCSGKKIGLRAKQMLQDGADKIALSSCIVNTESSDFNCPYTAAIKDSLAQVVGEEQIIYL</sequence>
<dbReference type="EMBL" id="CP003359">
    <property type="protein sequence ID" value="AGB41122.1"/>
    <property type="molecule type" value="Genomic_DNA"/>
</dbReference>
<evidence type="ECO:0000313" key="2">
    <source>
        <dbReference type="EMBL" id="AGB41122.1"/>
    </source>
</evidence>
<gene>
    <name evidence="2" type="ordered locus">Halha_1174</name>
</gene>
<evidence type="ECO:0000259" key="1">
    <source>
        <dbReference type="SMART" id="SM01078"/>
    </source>
</evidence>
<dbReference type="RefSeq" id="WP_015326845.1">
    <property type="nucleotide sequence ID" value="NC_019978.1"/>
</dbReference>
<dbReference type="eggNOG" id="COG5561">
    <property type="taxonomic scope" value="Bacteria"/>
</dbReference>
<keyword evidence="3" id="KW-1185">Reference proteome</keyword>
<dbReference type="Proteomes" id="UP000010880">
    <property type="component" value="Chromosome"/>
</dbReference>
<feature type="domain" description="CGGC" evidence="1">
    <location>
        <begin position="2"/>
        <end position="105"/>
    </location>
</feature>
<name>L0K758_HALHC</name>